<organism evidence="2 3">
    <name type="scientific">Phytoactinopolyspora alkaliphila</name>
    <dbReference type="NCBI Taxonomy" id="1783498"/>
    <lineage>
        <taxon>Bacteria</taxon>
        <taxon>Bacillati</taxon>
        <taxon>Actinomycetota</taxon>
        <taxon>Actinomycetes</taxon>
        <taxon>Jiangellales</taxon>
        <taxon>Jiangellaceae</taxon>
        <taxon>Phytoactinopolyspora</taxon>
    </lineage>
</organism>
<evidence type="ECO:0000259" key="1">
    <source>
        <dbReference type="Pfam" id="PF13649"/>
    </source>
</evidence>
<evidence type="ECO:0000313" key="2">
    <source>
        <dbReference type="EMBL" id="NED98135.1"/>
    </source>
</evidence>
<comment type="caution">
    <text evidence="2">The sequence shown here is derived from an EMBL/GenBank/DDBJ whole genome shotgun (WGS) entry which is preliminary data.</text>
</comment>
<dbReference type="Gene3D" id="3.40.50.150">
    <property type="entry name" value="Vaccinia Virus protein VP39"/>
    <property type="match status" value="1"/>
</dbReference>
<dbReference type="GO" id="GO:0008168">
    <property type="term" value="F:methyltransferase activity"/>
    <property type="evidence" value="ECO:0007669"/>
    <property type="project" value="UniProtKB-KW"/>
</dbReference>
<dbReference type="SUPFAM" id="SSF53335">
    <property type="entry name" value="S-adenosyl-L-methionine-dependent methyltransferases"/>
    <property type="match status" value="1"/>
</dbReference>
<dbReference type="InterPro" id="IPR041698">
    <property type="entry name" value="Methyltransf_25"/>
</dbReference>
<sequence length="198" mass="21438">MPLARDHPDRIRWNARFKVRRPVFDPHPLAVFALETGFLPGPVLELACGPSGSALALAAAGRDVVAVDISDVALAQLAAEAERRDLAERIDCVLADLTHYDAGPERFALVLATRFWDEAAFRSGCRALLPGGLVGWEALTGRVGDDARHERAWYVEHGGLSARLPEGFEVLREEAHGSARHHATRILARRGAAPGASE</sequence>
<dbReference type="GO" id="GO:0032259">
    <property type="term" value="P:methylation"/>
    <property type="evidence" value="ECO:0007669"/>
    <property type="project" value="UniProtKB-KW"/>
</dbReference>
<gene>
    <name evidence="2" type="ORF">G1H11_22810</name>
</gene>
<feature type="domain" description="Methyltransferase" evidence="1">
    <location>
        <begin position="43"/>
        <end position="132"/>
    </location>
</feature>
<dbReference type="Pfam" id="PF13649">
    <property type="entry name" value="Methyltransf_25"/>
    <property type="match status" value="1"/>
</dbReference>
<dbReference type="Proteomes" id="UP000469185">
    <property type="component" value="Unassembled WGS sequence"/>
</dbReference>
<dbReference type="RefSeq" id="WP_163820917.1">
    <property type="nucleotide sequence ID" value="NZ_JAAGOB010000016.1"/>
</dbReference>
<protein>
    <submittedName>
        <fullName evidence="2">Class I SAM-dependent methyltransferase</fullName>
    </submittedName>
</protein>
<keyword evidence="2" id="KW-0808">Transferase</keyword>
<name>A0A6N9YT44_9ACTN</name>
<dbReference type="EMBL" id="JAAGOB010000016">
    <property type="protein sequence ID" value="NED98135.1"/>
    <property type="molecule type" value="Genomic_DNA"/>
</dbReference>
<keyword evidence="2" id="KW-0489">Methyltransferase</keyword>
<accession>A0A6N9YT44</accession>
<proteinExistence type="predicted"/>
<reference evidence="2 3" key="1">
    <citation type="submission" date="2020-02" db="EMBL/GenBank/DDBJ databases">
        <authorList>
            <person name="Li X.-J."/>
            <person name="Feng X.-M."/>
        </authorList>
    </citation>
    <scope>NUCLEOTIDE SEQUENCE [LARGE SCALE GENOMIC DNA]</scope>
    <source>
        <strain evidence="2 3">CGMCC 4.7225</strain>
    </source>
</reference>
<dbReference type="InterPro" id="IPR029063">
    <property type="entry name" value="SAM-dependent_MTases_sf"/>
</dbReference>
<keyword evidence="3" id="KW-1185">Reference proteome</keyword>
<dbReference type="AlphaFoldDB" id="A0A6N9YT44"/>
<evidence type="ECO:0000313" key="3">
    <source>
        <dbReference type="Proteomes" id="UP000469185"/>
    </source>
</evidence>